<feature type="region of interest" description="Disordered" evidence="1">
    <location>
        <begin position="1"/>
        <end position="116"/>
    </location>
</feature>
<feature type="compositionally biased region" description="Polar residues" evidence="1">
    <location>
        <begin position="1"/>
        <end position="17"/>
    </location>
</feature>
<feature type="compositionally biased region" description="Polar residues" evidence="1">
    <location>
        <begin position="107"/>
        <end position="116"/>
    </location>
</feature>
<gene>
    <name evidence="2" type="ORF">RIF29_41554</name>
</gene>
<accession>A0AAN9E5M7</accession>
<comment type="caution">
    <text evidence="2">The sequence shown here is derived from an EMBL/GenBank/DDBJ whole genome shotgun (WGS) entry which is preliminary data.</text>
</comment>
<dbReference type="AlphaFoldDB" id="A0AAN9E5M7"/>
<sequence length="116" mass="12401">MHDTFTPNSLQTQTQIHASPPSPTNGSKQGHVVKSSNPHRPCQISRSVLRTAEKTISPVRSSTKNESTAHEASRSSSGQISTPLRSGHSTLSFLAQIRATPIPNPTPHASSLSLQN</sequence>
<evidence type="ECO:0000256" key="1">
    <source>
        <dbReference type="SAM" id="MobiDB-lite"/>
    </source>
</evidence>
<feature type="compositionally biased region" description="Polar residues" evidence="1">
    <location>
        <begin position="74"/>
        <end position="93"/>
    </location>
</feature>
<keyword evidence="3" id="KW-1185">Reference proteome</keyword>
<dbReference type="Proteomes" id="UP001372338">
    <property type="component" value="Unassembled WGS sequence"/>
</dbReference>
<evidence type="ECO:0000313" key="2">
    <source>
        <dbReference type="EMBL" id="KAK7246684.1"/>
    </source>
</evidence>
<name>A0AAN9E5M7_CROPI</name>
<dbReference type="EMBL" id="JAYWIO010000008">
    <property type="protein sequence ID" value="KAK7246684.1"/>
    <property type="molecule type" value="Genomic_DNA"/>
</dbReference>
<organism evidence="2 3">
    <name type="scientific">Crotalaria pallida</name>
    <name type="common">Smooth rattlebox</name>
    <name type="synonym">Crotalaria striata</name>
    <dbReference type="NCBI Taxonomy" id="3830"/>
    <lineage>
        <taxon>Eukaryota</taxon>
        <taxon>Viridiplantae</taxon>
        <taxon>Streptophyta</taxon>
        <taxon>Embryophyta</taxon>
        <taxon>Tracheophyta</taxon>
        <taxon>Spermatophyta</taxon>
        <taxon>Magnoliopsida</taxon>
        <taxon>eudicotyledons</taxon>
        <taxon>Gunneridae</taxon>
        <taxon>Pentapetalae</taxon>
        <taxon>rosids</taxon>
        <taxon>fabids</taxon>
        <taxon>Fabales</taxon>
        <taxon>Fabaceae</taxon>
        <taxon>Papilionoideae</taxon>
        <taxon>50 kb inversion clade</taxon>
        <taxon>genistoids sensu lato</taxon>
        <taxon>core genistoids</taxon>
        <taxon>Crotalarieae</taxon>
        <taxon>Crotalaria</taxon>
    </lineage>
</organism>
<evidence type="ECO:0000313" key="3">
    <source>
        <dbReference type="Proteomes" id="UP001372338"/>
    </source>
</evidence>
<feature type="compositionally biased region" description="Polar residues" evidence="1">
    <location>
        <begin position="24"/>
        <end position="48"/>
    </location>
</feature>
<protein>
    <submittedName>
        <fullName evidence="2">Uncharacterized protein</fullName>
    </submittedName>
</protein>
<proteinExistence type="predicted"/>
<reference evidence="2 3" key="1">
    <citation type="submission" date="2024-01" db="EMBL/GenBank/DDBJ databases">
        <title>The genomes of 5 underutilized Papilionoideae crops provide insights into root nodulation and disease resistanc.</title>
        <authorList>
            <person name="Yuan L."/>
        </authorList>
    </citation>
    <scope>NUCLEOTIDE SEQUENCE [LARGE SCALE GENOMIC DNA]</scope>
    <source>
        <strain evidence="2">ZHUSHIDOU_FW_LH</strain>
        <tissue evidence="2">Leaf</tissue>
    </source>
</reference>